<feature type="chain" id="PRO_5010517660" description="Melanoma inhibitory activity protein 2" evidence="17">
    <location>
        <begin position="23"/>
        <end position="663"/>
    </location>
</feature>
<dbReference type="GO" id="GO:0006888">
    <property type="term" value="P:endoplasmic reticulum to Golgi vesicle-mediated transport"/>
    <property type="evidence" value="ECO:0007669"/>
    <property type="project" value="TreeGrafter"/>
</dbReference>
<organism evidence="19 20">
    <name type="scientific">Carlito syrichta</name>
    <name type="common">Philippine tarsier</name>
    <name type="synonym">Tarsius syrichta</name>
    <dbReference type="NCBI Taxonomy" id="1868482"/>
    <lineage>
        <taxon>Eukaryota</taxon>
        <taxon>Metazoa</taxon>
        <taxon>Chordata</taxon>
        <taxon>Craniata</taxon>
        <taxon>Vertebrata</taxon>
        <taxon>Euteleostomi</taxon>
        <taxon>Mammalia</taxon>
        <taxon>Eutheria</taxon>
        <taxon>Euarchontoglires</taxon>
        <taxon>Primates</taxon>
        <taxon>Haplorrhini</taxon>
        <taxon>Tarsiiformes</taxon>
        <taxon>Tarsiidae</taxon>
        <taxon>Carlito</taxon>
    </lineage>
</organism>
<dbReference type="FunFam" id="2.30.30.40:FF:000142">
    <property type="entry name" value="melanoma inhibitory activity protein 2 isoform X2"/>
    <property type="match status" value="1"/>
</dbReference>
<evidence type="ECO:0000256" key="5">
    <source>
        <dbReference type="ARBA" id="ARBA00022824"/>
    </source>
</evidence>
<feature type="compositionally biased region" description="Basic and acidic residues" evidence="16">
    <location>
        <begin position="265"/>
        <end position="293"/>
    </location>
</feature>
<dbReference type="OrthoDB" id="3548878at2759"/>
<dbReference type="GO" id="GO:0070971">
    <property type="term" value="C:endoplasmic reticulum exit site"/>
    <property type="evidence" value="ECO:0007669"/>
    <property type="project" value="TreeGrafter"/>
</dbReference>
<gene>
    <name evidence="20" type="primary">LOC103265861</name>
</gene>
<keyword evidence="9" id="KW-0325">Glycoprotein</keyword>
<dbReference type="PANTHER" id="PTHR23158:SF38">
    <property type="entry name" value="MELANOMA INHIBITORY ACTIVITY PROTEIN 2"/>
    <property type="match status" value="1"/>
</dbReference>
<feature type="compositionally biased region" description="Basic and acidic residues" evidence="16">
    <location>
        <begin position="192"/>
        <end position="211"/>
    </location>
</feature>
<evidence type="ECO:0000256" key="17">
    <source>
        <dbReference type="SAM" id="SignalP"/>
    </source>
</evidence>
<evidence type="ECO:0000256" key="4">
    <source>
        <dbReference type="ARBA" id="ARBA00022729"/>
    </source>
</evidence>
<proteinExistence type="inferred from homology"/>
<evidence type="ECO:0000313" key="19">
    <source>
        <dbReference type="Proteomes" id="UP000189704"/>
    </source>
</evidence>
<evidence type="ECO:0000256" key="11">
    <source>
        <dbReference type="ARBA" id="ARBA00061486"/>
    </source>
</evidence>
<dbReference type="Pfam" id="PF07653">
    <property type="entry name" value="SH3_2"/>
    <property type="match status" value="1"/>
</dbReference>
<comment type="function">
    <text evidence="10">Plays a role in the transport of cargos that are too large to fit into COPII-coated vesicles and require specific mechanisms to be incorporated into membrane-bound carriers and exported from the endoplasmic reticulum. Plays a role in the secretion of lipoproteins, pre-chylomicrons and pre-VLDLs, by participating in their export from the endoplasmic reticulum. Thereby, may play a role in cholesterol and triglyceride homeostasis. Required for collagen VII (COL7A1) secretion by loading COL7A1 into transport carriers and recruiting PREB/SEC12 at the endoplasmic reticulum exit sites.</text>
</comment>
<dbReference type="GO" id="GO:0035459">
    <property type="term" value="P:vesicle cargo loading"/>
    <property type="evidence" value="ECO:0007669"/>
    <property type="project" value="TreeGrafter"/>
</dbReference>
<feature type="signal peptide" evidence="17">
    <location>
        <begin position="1"/>
        <end position="22"/>
    </location>
</feature>
<feature type="region of interest" description="Disordered" evidence="16">
    <location>
        <begin position="180"/>
        <end position="222"/>
    </location>
</feature>
<keyword evidence="4 17" id="KW-0732">Signal</keyword>
<comment type="subcellular location">
    <subcellularLocation>
        <location evidence="1">Endoplasmic reticulum membrane</location>
        <topology evidence="1">Single-pass membrane protein</topology>
    </subcellularLocation>
</comment>
<evidence type="ECO:0000256" key="16">
    <source>
        <dbReference type="SAM" id="MobiDB-lite"/>
    </source>
</evidence>
<evidence type="ECO:0000256" key="1">
    <source>
        <dbReference type="ARBA" id="ARBA00004389"/>
    </source>
</evidence>
<sequence>MVETGVHRILLLVFTLTKCLEGTKLLADLKKCGDLECETLISRVSAVRDYGGPDCRYLNFTKGEEISVYVKLAGEREDLWAGSKGKDFGYFPRDAVQIEEVFISEEVQIPTKESDFLCLLGVSYTFESEASELNNDYGEHIYPYEEDQDKISGIYESDFQIEPGFFATSESTLFEDQFPALETPEDSSSTSESKDREEVEAERVERDHIPEVGRGPPSSAVPKVKGWFELGREQAVDKVSEPVIEPAQERSFKSRKSAVEDENYKEELNNGEPRTEHKQEPESEFDSVPKKQSELTSESDILKPQPTGWFGGGFTSYLGFGDEDTGLELLSEESNPPLKDVPNSILSDEKATVPCTEILTKKEDIITNDSSILKPTWFDFGFGMLGFAYANEDKIISNDRKNEDGGEGDKHEHPPADDLGPEKEQEIKMVQIMEAEDQIDKQRVLEKADDSDTLPYLKKFLYNFDNPWNFQNIPKETKLPFPKQILDENNVIENEETEEFSTENDPTDNMKVMMLKSRYSESDMVSKIGLSMRIDELNFKTSSSKNNDETSRPSVDTEESAQVYMDRSVDNNLLSSQLVSTDNSLSSQNYIPQKEDASKFQILKYLFQINVYDFMNSAFSPIVILTERVSWSFKTFTTILPILLNTGVAAKYLPYIRFIFLFL</sequence>
<evidence type="ECO:0000256" key="14">
    <source>
        <dbReference type="ARBA" id="ARBA00078803"/>
    </source>
</evidence>
<dbReference type="GeneID" id="103265861"/>
<accession>A0A1U7TNW1</accession>
<dbReference type="SUPFAM" id="SSF50044">
    <property type="entry name" value="SH3-domain"/>
    <property type="match status" value="1"/>
</dbReference>
<evidence type="ECO:0000256" key="12">
    <source>
        <dbReference type="ARBA" id="ARBA00063217"/>
    </source>
</evidence>
<dbReference type="GO" id="GO:0005789">
    <property type="term" value="C:endoplasmic reticulum membrane"/>
    <property type="evidence" value="ECO:0007669"/>
    <property type="project" value="UniProtKB-SubCell"/>
</dbReference>
<evidence type="ECO:0000256" key="8">
    <source>
        <dbReference type="ARBA" id="ARBA00023136"/>
    </source>
</evidence>
<dbReference type="Gene3D" id="2.30.30.40">
    <property type="entry name" value="SH3 Domains"/>
    <property type="match status" value="1"/>
</dbReference>
<evidence type="ECO:0000259" key="18">
    <source>
        <dbReference type="PROSITE" id="PS50002"/>
    </source>
</evidence>
<feature type="region of interest" description="Disordered" evidence="16">
    <location>
        <begin position="398"/>
        <end position="422"/>
    </location>
</feature>
<evidence type="ECO:0000256" key="3">
    <source>
        <dbReference type="ARBA" id="ARBA00022692"/>
    </source>
</evidence>
<evidence type="ECO:0000313" key="20">
    <source>
        <dbReference type="RefSeq" id="XP_008061704.1"/>
    </source>
</evidence>
<dbReference type="InterPro" id="IPR036028">
    <property type="entry name" value="SH3-like_dom_sf"/>
</dbReference>
<evidence type="ECO:0000256" key="13">
    <source>
        <dbReference type="ARBA" id="ARBA00072324"/>
    </source>
</evidence>
<dbReference type="InterPro" id="IPR051500">
    <property type="entry name" value="cTAGE_MIA/OTOR"/>
</dbReference>
<evidence type="ECO:0000256" key="2">
    <source>
        <dbReference type="ARBA" id="ARBA00022443"/>
    </source>
</evidence>
<dbReference type="AlphaFoldDB" id="A0A1U7TNW1"/>
<evidence type="ECO:0000256" key="15">
    <source>
        <dbReference type="PROSITE-ProRule" id="PRU00192"/>
    </source>
</evidence>
<dbReference type="CDD" id="cd11892">
    <property type="entry name" value="SH3_MIA2"/>
    <property type="match status" value="1"/>
</dbReference>
<dbReference type="GO" id="GO:0009306">
    <property type="term" value="P:protein secretion"/>
    <property type="evidence" value="ECO:0007669"/>
    <property type="project" value="TreeGrafter"/>
</dbReference>
<keyword evidence="5" id="KW-0256">Endoplasmic reticulum</keyword>
<dbReference type="KEGG" id="csyr:103265861"/>
<comment type="similarity">
    <text evidence="11">Belongs to the MIA/OTOR family.</text>
</comment>
<keyword evidence="3" id="KW-0812">Transmembrane</keyword>
<evidence type="ECO:0000256" key="10">
    <source>
        <dbReference type="ARBA" id="ARBA00058328"/>
    </source>
</evidence>
<dbReference type="RefSeq" id="XP_008061704.1">
    <property type="nucleotide sequence ID" value="XM_008063513.2"/>
</dbReference>
<keyword evidence="2 15" id="KW-0728">SH3 domain</keyword>
<evidence type="ECO:0000256" key="9">
    <source>
        <dbReference type="ARBA" id="ARBA00023180"/>
    </source>
</evidence>
<dbReference type="InterPro" id="IPR001452">
    <property type="entry name" value="SH3_domain"/>
</dbReference>
<keyword evidence="7" id="KW-0175">Coiled coil</keyword>
<comment type="subunit">
    <text evidence="12">Interacts with MIA3. Interacts with the COPII coat subunits SEC23A, SEC23B and maybe SEC24C. Interacts with PREB; recruits PREB to endoplasmic reticulum exit sites. Interacts with APOB.</text>
</comment>
<keyword evidence="19" id="KW-1185">Reference proteome</keyword>
<dbReference type="PANTHER" id="PTHR23158">
    <property type="entry name" value="MELANOMA INHIBITORY ACTIVITY-RELATED"/>
    <property type="match status" value="1"/>
</dbReference>
<evidence type="ECO:0000256" key="7">
    <source>
        <dbReference type="ARBA" id="ARBA00023054"/>
    </source>
</evidence>
<protein>
    <recommendedName>
        <fullName evidence="13">Melanoma inhibitory activity protein 2</fullName>
    </recommendedName>
    <alternativeName>
        <fullName evidence="14">CTAGE family member 5 ER export factor</fullName>
    </alternativeName>
</protein>
<reference evidence="20" key="1">
    <citation type="submission" date="2025-08" db="UniProtKB">
        <authorList>
            <consortium name="RefSeq"/>
        </authorList>
    </citation>
    <scope>IDENTIFICATION</scope>
</reference>
<evidence type="ECO:0000256" key="6">
    <source>
        <dbReference type="ARBA" id="ARBA00022989"/>
    </source>
</evidence>
<feature type="region of interest" description="Disordered" evidence="16">
    <location>
        <begin position="239"/>
        <end position="307"/>
    </location>
</feature>
<name>A0A1U7TNW1_CARSF</name>
<keyword evidence="8" id="KW-0472">Membrane</keyword>
<dbReference type="Proteomes" id="UP000189704">
    <property type="component" value="Unplaced"/>
</dbReference>
<dbReference type="InterPro" id="IPR035555">
    <property type="entry name" value="MIA2_SH3"/>
</dbReference>
<feature type="domain" description="SH3" evidence="18">
    <location>
        <begin position="39"/>
        <end position="101"/>
    </location>
</feature>
<dbReference type="PROSITE" id="PS50002">
    <property type="entry name" value="SH3"/>
    <property type="match status" value="1"/>
</dbReference>
<keyword evidence="6" id="KW-1133">Transmembrane helix</keyword>